<organism evidence="1">
    <name type="scientific">Noctiluca scintillans</name>
    <name type="common">Sea sparkle</name>
    <name type="synonym">Red tide dinoflagellate</name>
    <dbReference type="NCBI Taxonomy" id="2966"/>
    <lineage>
        <taxon>Eukaryota</taxon>
        <taxon>Sar</taxon>
        <taxon>Alveolata</taxon>
        <taxon>Dinophyceae</taxon>
        <taxon>Noctilucales</taxon>
        <taxon>Noctilucaceae</taxon>
        <taxon>Noctiluca</taxon>
    </lineage>
</organism>
<proteinExistence type="predicted"/>
<protein>
    <submittedName>
        <fullName evidence="1">Uncharacterized protein</fullName>
    </submittedName>
</protein>
<dbReference type="EMBL" id="HBFQ01063861">
    <property type="protein sequence ID" value="CAD8870859.1"/>
    <property type="molecule type" value="Transcribed_RNA"/>
</dbReference>
<accession>A0A7S1FJV6</accession>
<dbReference type="AlphaFoldDB" id="A0A7S1FJV6"/>
<name>A0A7S1FJV6_NOCSC</name>
<gene>
    <name evidence="1" type="ORF">NSCI0253_LOCUS45216</name>
</gene>
<reference evidence="1" key="1">
    <citation type="submission" date="2021-01" db="EMBL/GenBank/DDBJ databases">
        <authorList>
            <person name="Corre E."/>
            <person name="Pelletier E."/>
            <person name="Niang G."/>
            <person name="Scheremetjew M."/>
            <person name="Finn R."/>
            <person name="Kale V."/>
            <person name="Holt S."/>
            <person name="Cochrane G."/>
            <person name="Meng A."/>
            <person name="Brown T."/>
            <person name="Cohen L."/>
        </authorList>
    </citation>
    <scope>NUCLEOTIDE SEQUENCE</scope>
</reference>
<sequence>MCSVAWQLGICAVGGYDLIQSYRAACKGPAGEGVLKAVCRLQDLGLNVILVTGASGTDDAFQSVGHDPSVDRNRFLRIASQNDDRLGVVHVAEEYCCPFALSDNVDSAATWTLPLHQRDWARRVRNDLQVRFTFDASGIIEFLWPSPLARHLGQSGNESAGVPSWLPDEVRFGAEVRTDQQPDACVVVVHRGAREEHLLCVMCDDPTAGLLRSAKTRAAQVAGLGSSGLHEIDGADEALSVALKNMTGRWTSTPFMVVTVPEGRHAGVRAVGVGSNLKKRRRAANLALAVTTVAHSEASLSSIIGPESEHVRKELVDFAHSALEAQRGLT</sequence>
<evidence type="ECO:0000313" key="1">
    <source>
        <dbReference type="EMBL" id="CAD8870859.1"/>
    </source>
</evidence>